<dbReference type="AlphaFoldDB" id="F4YY98"/>
<dbReference type="GO" id="GO:0016705">
    <property type="term" value="F:oxidoreductase activity, acting on paired donors, with incorporation or reduction of molecular oxygen"/>
    <property type="evidence" value="ECO:0007669"/>
    <property type="project" value="InterPro"/>
</dbReference>
<keyword evidence="9 14" id="KW-0560">Oxidoreductase</keyword>
<comment type="similarity">
    <text evidence="4 14">Belongs to the cytochrome P450 family.</text>
</comment>
<evidence type="ECO:0000256" key="5">
    <source>
        <dbReference type="ARBA" id="ARBA00022617"/>
    </source>
</evidence>
<dbReference type="PROSITE" id="PS00086">
    <property type="entry name" value="CYTOCHROME_P450"/>
    <property type="match status" value="1"/>
</dbReference>
<keyword evidence="10 13" id="KW-0408">Iron</keyword>
<dbReference type="InterPro" id="IPR017972">
    <property type="entry name" value="Cyt_P450_CS"/>
</dbReference>
<gene>
    <name evidence="15" type="primary">CYP409A1</name>
</gene>
<dbReference type="GO" id="GO:0005789">
    <property type="term" value="C:endoplasmic reticulum membrane"/>
    <property type="evidence" value="ECO:0007669"/>
    <property type="project" value="UniProtKB-SubCell"/>
</dbReference>
<evidence type="ECO:0000313" key="15">
    <source>
        <dbReference type="EMBL" id="ADP69289.1"/>
    </source>
</evidence>
<evidence type="ECO:0000256" key="4">
    <source>
        <dbReference type="ARBA" id="ARBA00010617"/>
    </source>
</evidence>
<evidence type="ECO:0000256" key="13">
    <source>
        <dbReference type="PIRSR" id="PIRSR602401-1"/>
    </source>
</evidence>
<evidence type="ECO:0000256" key="1">
    <source>
        <dbReference type="ARBA" id="ARBA00001971"/>
    </source>
</evidence>
<dbReference type="PRINTS" id="PR00463">
    <property type="entry name" value="EP450I"/>
</dbReference>
<evidence type="ECO:0000256" key="8">
    <source>
        <dbReference type="ARBA" id="ARBA00022848"/>
    </source>
</evidence>
<dbReference type="GO" id="GO:0004497">
    <property type="term" value="F:monooxygenase activity"/>
    <property type="evidence" value="ECO:0007669"/>
    <property type="project" value="UniProtKB-KW"/>
</dbReference>
<evidence type="ECO:0000256" key="6">
    <source>
        <dbReference type="ARBA" id="ARBA00022723"/>
    </source>
</evidence>
<dbReference type="GO" id="GO:0005506">
    <property type="term" value="F:iron ion binding"/>
    <property type="evidence" value="ECO:0007669"/>
    <property type="project" value="InterPro"/>
</dbReference>
<keyword evidence="5 13" id="KW-0349">Heme</keyword>
<dbReference type="Gene3D" id="1.10.630.10">
    <property type="entry name" value="Cytochrome P450"/>
    <property type="match status" value="1"/>
</dbReference>
<keyword evidence="6 13" id="KW-0479">Metal-binding</keyword>
<dbReference type="InterPro" id="IPR036396">
    <property type="entry name" value="Cyt_P450_sf"/>
</dbReference>
<keyword evidence="12" id="KW-0472">Membrane</keyword>
<dbReference type="FunFam" id="1.10.630.10:FF:000042">
    <property type="entry name" value="Cytochrome P450"/>
    <property type="match status" value="1"/>
</dbReference>
<evidence type="ECO:0000256" key="10">
    <source>
        <dbReference type="ARBA" id="ARBA00023004"/>
    </source>
</evidence>
<dbReference type="GO" id="GO:0020037">
    <property type="term" value="F:heme binding"/>
    <property type="evidence" value="ECO:0007669"/>
    <property type="project" value="InterPro"/>
</dbReference>
<proteinExistence type="evidence at transcript level"/>
<evidence type="ECO:0000256" key="3">
    <source>
        <dbReference type="ARBA" id="ARBA00004406"/>
    </source>
</evidence>
<dbReference type="CDD" id="cd11056">
    <property type="entry name" value="CYP6-like"/>
    <property type="match status" value="1"/>
</dbReference>
<sequence length="516" mass="58486">MAVDWYTTGALVVLAAWLLWKYLSWNYGYWQRLGVPCIEPSVPFGNFKDLFLGNKSPLESFEEIHRRFDGEPFCGVYRLRQAALFVRDAELLRQMMISDFASFHDNNNYVNEDQDPIFARNPFFVKGTRWKKSRSRLTPSFTASRMKPMFVLMKEVCDTLVRVLEQEGPEAMPDGLEAWRLCMRYTTDVVSSCALGVTGRTLEDKDSVLADMCRRLLAPTFMTNLKIAVAFTSPTLADVLRIRIMPLDVHNFVYKWVTETVAQREQGNVQRKDYLQLLVELKARGYLDTEGQGPVEKSTFTDMDVVAQVVTFMLDGTHTTATAMSFALYELALHPDIQHRLRENLREAVDKHGGQLGYDSINECTYLDMVLSEVLRLHPPIGHLEKKCTAAYPMTTASGRAFTVQPGTAVVFSIAGIHRDPRYFRNPDVFDPERFSPDNKDPTSMVAYMPFGLGARTCLGQRFALSQVKMGVACLVLNFRVCTTPRTPMPLEVDPNSFAKAAKGGMWLGFQPLVHL</sequence>
<evidence type="ECO:0000256" key="14">
    <source>
        <dbReference type="RuleBase" id="RU000461"/>
    </source>
</evidence>
<keyword evidence="8" id="KW-0492">Microsome</keyword>
<dbReference type="Pfam" id="PF00067">
    <property type="entry name" value="p450"/>
    <property type="match status" value="1"/>
</dbReference>
<accession>F4YY98</accession>
<dbReference type="InterPro" id="IPR050476">
    <property type="entry name" value="Insect_CytP450_Detox"/>
</dbReference>
<dbReference type="InterPro" id="IPR001128">
    <property type="entry name" value="Cyt_P450"/>
</dbReference>
<dbReference type="InterPro" id="IPR002401">
    <property type="entry name" value="Cyt_P450_E_grp-I"/>
</dbReference>
<dbReference type="PANTHER" id="PTHR24292">
    <property type="entry name" value="CYTOCHROME P450"/>
    <property type="match status" value="1"/>
</dbReference>
<evidence type="ECO:0000256" key="2">
    <source>
        <dbReference type="ARBA" id="ARBA00004174"/>
    </source>
</evidence>
<protein>
    <submittedName>
        <fullName evidence="15">Cytochrome P450</fullName>
    </submittedName>
</protein>
<comment type="cofactor">
    <cofactor evidence="1 13">
        <name>heme</name>
        <dbReference type="ChEBI" id="CHEBI:30413"/>
    </cofactor>
</comment>
<evidence type="ECO:0000256" key="7">
    <source>
        <dbReference type="ARBA" id="ARBA00022824"/>
    </source>
</evidence>
<evidence type="ECO:0000256" key="12">
    <source>
        <dbReference type="ARBA" id="ARBA00023136"/>
    </source>
</evidence>
<evidence type="ECO:0000256" key="9">
    <source>
        <dbReference type="ARBA" id="ARBA00023002"/>
    </source>
</evidence>
<dbReference type="SUPFAM" id="SSF48264">
    <property type="entry name" value="Cytochrome P450"/>
    <property type="match status" value="1"/>
</dbReference>
<feature type="binding site" description="axial binding residue" evidence="13">
    <location>
        <position position="458"/>
    </location>
    <ligand>
        <name>heme</name>
        <dbReference type="ChEBI" id="CHEBI:30413"/>
    </ligand>
    <ligandPart>
        <name>Fe</name>
        <dbReference type="ChEBI" id="CHEBI:18248"/>
    </ligandPart>
</feature>
<organism evidence="15">
    <name type="scientific">Locusta migratoria manilensis</name>
    <name type="common">Oriental migratory locust</name>
    <dbReference type="NCBI Taxonomy" id="229990"/>
    <lineage>
        <taxon>Eukaryota</taxon>
        <taxon>Metazoa</taxon>
        <taxon>Ecdysozoa</taxon>
        <taxon>Arthropoda</taxon>
        <taxon>Hexapoda</taxon>
        <taxon>Insecta</taxon>
        <taxon>Pterygota</taxon>
        <taxon>Neoptera</taxon>
        <taxon>Polyneoptera</taxon>
        <taxon>Orthoptera</taxon>
        <taxon>Caelifera</taxon>
        <taxon>Acrididea</taxon>
        <taxon>Acridomorpha</taxon>
        <taxon>Acridoidea</taxon>
        <taxon>Acrididae</taxon>
        <taxon>Oedipodinae</taxon>
        <taxon>Locusta</taxon>
    </lineage>
</organism>
<comment type="subcellular location">
    <subcellularLocation>
        <location evidence="3">Endoplasmic reticulum membrane</location>
        <topology evidence="3">Peripheral membrane protein</topology>
    </subcellularLocation>
    <subcellularLocation>
        <location evidence="2">Microsome membrane</location>
        <topology evidence="2">Peripheral membrane protein</topology>
    </subcellularLocation>
</comment>
<name>F4YY98_LOCMI</name>
<reference evidence="15" key="1">
    <citation type="journal article" date="2012" name="Chemosphere">
        <title>Identification of two new cytochrome P450 genes and RNA interference to evaluate their roles in detoxification of commonly used insecticides in Locusta migratoria.</title>
        <authorList>
            <person name="Guo Y."/>
            <person name="Zhang J."/>
            <person name="Yu R."/>
            <person name="Zhu K.Y."/>
            <person name="Guo Y."/>
            <person name="Ma E."/>
        </authorList>
    </citation>
    <scope>NUCLEOTIDE SEQUENCE</scope>
</reference>
<keyword evidence="7" id="KW-0256">Endoplasmic reticulum</keyword>
<dbReference type="PANTHER" id="PTHR24292:SF54">
    <property type="entry name" value="CYP9F3-RELATED"/>
    <property type="match status" value="1"/>
</dbReference>
<keyword evidence="11 14" id="KW-0503">Monooxygenase</keyword>
<dbReference type="PRINTS" id="PR00385">
    <property type="entry name" value="P450"/>
</dbReference>
<evidence type="ECO:0000256" key="11">
    <source>
        <dbReference type="ARBA" id="ARBA00023033"/>
    </source>
</evidence>
<dbReference type="EMBL" id="HM153426">
    <property type="protein sequence ID" value="ADP69289.1"/>
    <property type="molecule type" value="mRNA"/>
</dbReference>